<dbReference type="GO" id="GO:0005615">
    <property type="term" value="C:extracellular space"/>
    <property type="evidence" value="ECO:0007669"/>
    <property type="project" value="TreeGrafter"/>
</dbReference>
<gene>
    <name evidence="14" type="ORF">X975_22438</name>
</gene>
<feature type="active site" description="Proton donor/acceptor" evidence="9">
    <location>
        <position position="758"/>
    </location>
</feature>
<dbReference type="OMA" id="CCKYPPG"/>
<dbReference type="PRINTS" id="PR00765">
    <property type="entry name" value="CRBOXYPTASEA"/>
</dbReference>
<feature type="transmembrane region" description="Helical" evidence="11">
    <location>
        <begin position="1603"/>
        <end position="1627"/>
    </location>
</feature>
<dbReference type="SUPFAM" id="SSF49464">
    <property type="entry name" value="Carboxypeptidase regulatory domain-like"/>
    <property type="match status" value="4"/>
</dbReference>
<dbReference type="PANTHER" id="PTHR11532">
    <property type="entry name" value="PROTEASE M14 CARBOXYPEPTIDASE"/>
    <property type="match status" value="1"/>
</dbReference>
<feature type="region of interest" description="Disordered" evidence="10">
    <location>
        <begin position="438"/>
        <end position="478"/>
    </location>
</feature>
<evidence type="ECO:0000256" key="6">
    <source>
        <dbReference type="ARBA" id="ARBA00022801"/>
    </source>
</evidence>
<feature type="domain" description="Peptidase M14" evidence="13">
    <location>
        <begin position="495"/>
        <end position="788"/>
    </location>
</feature>
<evidence type="ECO:0000256" key="3">
    <source>
        <dbReference type="ARBA" id="ARBA00022645"/>
    </source>
</evidence>
<dbReference type="CDD" id="cd11308">
    <property type="entry name" value="Peptidase_M14NE-CP-C_like"/>
    <property type="match status" value="3"/>
</dbReference>
<evidence type="ECO:0000256" key="9">
    <source>
        <dbReference type="PROSITE-ProRule" id="PRU01379"/>
    </source>
</evidence>
<evidence type="ECO:0000259" key="13">
    <source>
        <dbReference type="PROSITE" id="PS52035"/>
    </source>
</evidence>
<comment type="cofactor">
    <cofactor evidence="1">
        <name>Zn(2+)</name>
        <dbReference type="ChEBI" id="CHEBI:29105"/>
    </cofactor>
</comment>
<feature type="chain" id="PRO_5001830165" evidence="12">
    <location>
        <begin position="30"/>
        <end position="1701"/>
    </location>
</feature>
<proteinExistence type="inferred from homology"/>
<dbReference type="GO" id="GO:0004181">
    <property type="term" value="F:metallocarboxypeptidase activity"/>
    <property type="evidence" value="ECO:0007669"/>
    <property type="project" value="InterPro"/>
</dbReference>
<keyword evidence="11" id="KW-1133">Transmembrane helix</keyword>
<dbReference type="CDD" id="cd03868">
    <property type="entry name" value="M14_CPD_I"/>
    <property type="match status" value="1"/>
</dbReference>
<evidence type="ECO:0000256" key="2">
    <source>
        <dbReference type="ARBA" id="ARBA00005988"/>
    </source>
</evidence>
<dbReference type="CDD" id="cd03858">
    <property type="entry name" value="M14_CP_N-E_like"/>
    <property type="match status" value="1"/>
</dbReference>
<dbReference type="GO" id="GO:0016485">
    <property type="term" value="P:protein processing"/>
    <property type="evidence" value="ECO:0007669"/>
    <property type="project" value="TreeGrafter"/>
</dbReference>
<dbReference type="PROSITE" id="PS00133">
    <property type="entry name" value="CARBOXYPEPT_ZN_2"/>
    <property type="match status" value="2"/>
</dbReference>
<organism evidence="14 15">
    <name type="scientific">Stegodyphus mimosarum</name>
    <name type="common">African social velvet spider</name>
    <dbReference type="NCBI Taxonomy" id="407821"/>
    <lineage>
        <taxon>Eukaryota</taxon>
        <taxon>Metazoa</taxon>
        <taxon>Ecdysozoa</taxon>
        <taxon>Arthropoda</taxon>
        <taxon>Chelicerata</taxon>
        <taxon>Arachnida</taxon>
        <taxon>Araneae</taxon>
        <taxon>Araneomorphae</taxon>
        <taxon>Entelegynae</taxon>
        <taxon>Eresoidea</taxon>
        <taxon>Eresidae</taxon>
        <taxon>Stegodyphus</taxon>
    </lineage>
</organism>
<evidence type="ECO:0000256" key="12">
    <source>
        <dbReference type="SAM" id="SignalP"/>
    </source>
</evidence>
<dbReference type="GO" id="GO:0008270">
    <property type="term" value="F:zinc ion binding"/>
    <property type="evidence" value="ECO:0007669"/>
    <property type="project" value="InterPro"/>
</dbReference>
<protein>
    <submittedName>
        <fullName evidence="14">Carboxypeptidase D</fullName>
    </submittedName>
</protein>
<feature type="compositionally biased region" description="Low complexity" evidence="10">
    <location>
        <begin position="441"/>
        <end position="460"/>
    </location>
</feature>
<keyword evidence="3 14" id="KW-0121">Carboxypeptidase</keyword>
<dbReference type="SUPFAM" id="SSF53187">
    <property type="entry name" value="Zn-dependent exopeptidases"/>
    <property type="match status" value="4"/>
</dbReference>
<dbReference type="SMART" id="SM00631">
    <property type="entry name" value="Zn_pept"/>
    <property type="match status" value="3"/>
</dbReference>
<accession>A0A087U2P7</accession>
<feature type="non-terminal residue" evidence="14">
    <location>
        <position position="1701"/>
    </location>
</feature>
<dbReference type="InterPro" id="IPR000834">
    <property type="entry name" value="Peptidase_M14"/>
</dbReference>
<sequence>MAPLLNINKIFIWKFCFPIIVYLSAVVKSKDVELQQPESNVTLEFPNVTHYHHYDELRNILYKLKEDYNDLVKVYSIGQTVEKREMYVISITSNVSDNKPMFKYVANMHGNEALGRELLLYLAQYLLHNYNKIERVTKLIDSVDIHLMPSANPDGFEKAKEGDCFGSNKPSGRENANGVDFNRDFPDQFIELNGSRMIDGRQPETLNLMTWIVSNPFVLSANLHGGSLVASYPFDDSKFHTISGEKSPSPDDGLFEHLARTYANSHAFMKNGHICLDDDFPNGITNGAEWYDVPGGMQDFNYVYSNCFEITLELSCCKYPKAENLSKEWDNNKEALLSYIEQIHLGIKGVVQDSITKLGIQSAFIRVSGIDHNITTTKNGHYWRLLLPGVYTVEASSYGYQMQTKLVVVKSKETAEELNFELNPLNAGLSEIKETQIVEVSSSSPHSSEYSSSSTSHNSHMTAVSSTYSPNTVSPIPTKNVEKIETSADEKFEFKHHHYEEMVDILKNVSKKCSKISHLYSIGKTVEQRELYVLEMTDNPGEHEPGEPEFKYVANMHGNEVVGREMLLLLVQYFCEKYNSDKQIKTLLDTTRIHIMPSMNPDGYEIAKEGDFDGTHGRENANKIDLNRNFPDQFGVTDENAVQQPETRAVMNWILSEPFVLSANLHGGSLVANYPYDNNREDRDGLYSKSPDDEVFRKLASVYSNKHSTMHLAKPCGRGKMNETFPGGITNGAAWYSVSGGMQDWNYLHSNCFEITIELGCFKYPYAKDLPDYWKANKEALIAFVEQVHTGVHGFITDNNGNGISNATICVASIDHDVISAQYGDYWRLLSPGKYVITVKAAGFSQSTKKVDVPEEGYVTVNFTLDNSFIEWSQKEDFGILENIEGRYLNNFELHNELLQLANENPDLIAPMANFGKDGLKALNFVIVSSEVQNAKDKPQVAIIGALHYDQPSGREICVRLVRHLISGYRLGDPVIKRLLDTIAIHVVPAVATTGFDESTKPDESVLDFGDKFGEDYSGLFNPVEGLKSNLKSYHYTSLLSLEGNGLEISFPLNIIEKGSSQEAQTFQFISRHYITNQPLLSKATMCGEQNTSKSIMQGPNSLLDYAYANHGTVAIAAHISCCSQPKPNELPQLWANNLQSVIHFLQASAEGIAGHITDSNGSPLTNASVILRHSRRRIPLHSKTAFYALTLAPGSYVLYFSCSGYENVTKSILVKEGEFVTLDVVLDPIVSNIFYNDYPSMEKALKRIEQQHPTISNLYSIGKSMEKKDLWVLEIGPQDENEKALLPAVRLTAGLSGYEPAASEILIQLAEYLAVHYGKDSAISNLINKTTIYIAPLLNPDSTVKDCSLEKKSSKIDLDKNFEEPDNKAAPETISIKNWILTKQAVLSATFFGGAEVVTYPLQELNSSVNSLSKEEKNLLIHLAHVYSVNHPRMHVGTYKCSSTQYNFTEGITPASSLHAHKGSYLDFSFKKTSSNVLAIYASCCSQLKPQEMGRVWTEHKMALLSLIRQARIGITGSTTTVTGKPLAGSHISVRGYSRFSFSNANGIFHVMLFPGEYVVIVTADGYLPLTKIVRVYPGEATQVDFRLKEDARIAGIPRHSLFIIFGSVCLFLLVAVMCIYSTILYKKRRGYAFHKLDQGQCLFDDEENEVLKLGSKKGLLKTSEYYDDSTSEDEIYNTYAWRNGRRNQSKWFSEKPSDY</sequence>
<name>A0A087U2P7_STEMI</name>
<dbReference type="InterPro" id="IPR050753">
    <property type="entry name" value="Peptidase_M14_domain"/>
</dbReference>
<dbReference type="SMR" id="A0A087U2P7"/>
<dbReference type="Pfam" id="PF00246">
    <property type="entry name" value="Peptidase_M14"/>
    <property type="match status" value="5"/>
</dbReference>
<dbReference type="PANTHER" id="PTHR11532:SF62">
    <property type="entry name" value="CARBOXYPEPTIDASE D"/>
    <property type="match status" value="1"/>
</dbReference>
<dbReference type="GO" id="GO:0006518">
    <property type="term" value="P:peptide metabolic process"/>
    <property type="evidence" value="ECO:0007669"/>
    <property type="project" value="TreeGrafter"/>
</dbReference>
<dbReference type="OrthoDB" id="10249045at2759"/>
<evidence type="ECO:0000256" key="8">
    <source>
        <dbReference type="ARBA" id="ARBA00023180"/>
    </source>
</evidence>
<dbReference type="STRING" id="407821.A0A087U2P7"/>
<feature type="domain" description="Peptidase M14" evidence="13">
    <location>
        <begin position="1235"/>
        <end position="1512"/>
    </location>
</feature>
<dbReference type="PROSITE" id="PS52035">
    <property type="entry name" value="PEPTIDASE_M14"/>
    <property type="match status" value="4"/>
</dbReference>
<keyword evidence="8" id="KW-0325">Glycoprotein</keyword>
<keyword evidence="7" id="KW-0862">Zinc</keyword>
<dbReference type="InterPro" id="IPR057246">
    <property type="entry name" value="CARBOXYPEPT_ZN_1"/>
</dbReference>
<dbReference type="EMBL" id="KK117872">
    <property type="protein sequence ID" value="KFM71636.1"/>
    <property type="molecule type" value="Genomic_DNA"/>
</dbReference>
<evidence type="ECO:0000256" key="7">
    <source>
        <dbReference type="ARBA" id="ARBA00022833"/>
    </source>
</evidence>
<comment type="caution">
    <text evidence="9">Lacks conserved residue(s) required for the propagation of feature annotation.</text>
</comment>
<keyword evidence="6" id="KW-0378">Hydrolase</keyword>
<feature type="domain" description="Peptidase M14" evidence="13">
    <location>
        <begin position="887"/>
        <end position="1149"/>
    </location>
</feature>
<dbReference type="Pfam" id="PF13620">
    <property type="entry name" value="CarboxypepD_reg"/>
    <property type="match status" value="4"/>
</dbReference>
<keyword evidence="11" id="KW-0812">Transmembrane</keyword>
<keyword evidence="4" id="KW-0645">Protease</keyword>
<feature type="signal peptide" evidence="12">
    <location>
        <begin position="1"/>
        <end position="29"/>
    </location>
</feature>
<reference evidence="14 15" key="1">
    <citation type="submission" date="2013-11" db="EMBL/GenBank/DDBJ databases">
        <title>Genome sequencing of Stegodyphus mimosarum.</title>
        <authorList>
            <person name="Bechsgaard J."/>
        </authorList>
    </citation>
    <scope>NUCLEOTIDE SEQUENCE [LARGE SCALE GENOMIC DNA]</scope>
</reference>
<feature type="compositionally biased region" description="Polar residues" evidence="10">
    <location>
        <begin position="461"/>
        <end position="477"/>
    </location>
</feature>
<keyword evidence="5" id="KW-0479">Metal-binding</keyword>
<dbReference type="InterPro" id="IPR008969">
    <property type="entry name" value="CarboxyPept-like_regulatory"/>
</dbReference>
<evidence type="ECO:0000256" key="11">
    <source>
        <dbReference type="SAM" id="Phobius"/>
    </source>
</evidence>
<evidence type="ECO:0000256" key="4">
    <source>
        <dbReference type="ARBA" id="ARBA00022670"/>
    </source>
</evidence>
<evidence type="ECO:0000313" key="15">
    <source>
        <dbReference type="Proteomes" id="UP000054359"/>
    </source>
</evidence>
<dbReference type="InterPro" id="IPR057247">
    <property type="entry name" value="CARBOXYPEPT_ZN_2"/>
</dbReference>
<comment type="similarity">
    <text evidence="2 9">Belongs to the peptidase M14 family.</text>
</comment>
<dbReference type="PROSITE" id="PS00132">
    <property type="entry name" value="CARBOXYPEPT_ZN_1"/>
    <property type="match status" value="2"/>
</dbReference>
<dbReference type="Proteomes" id="UP000054359">
    <property type="component" value="Unassembled WGS sequence"/>
</dbReference>
<keyword evidence="12" id="KW-0732">Signal</keyword>
<dbReference type="FunFam" id="2.60.40.1120:FF:000004">
    <property type="entry name" value="Carboxypeptidase E"/>
    <property type="match status" value="1"/>
</dbReference>
<evidence type="ECO:0000256" key="10">
    <source>
        <dbReference type="SAM" id="MobiDB-lite"/>
    </source>
</evidence>
<dbReference type="FunFam" id="3.40.630.10:FF:000020">
    <property type="entry name" value="Carboxypeptidase D"/>
    <property type="match status" value="2"/>
</dbReference>
<keyword evidence="11" id="KW-0472">Membrane</keyword>
<keyword evidence="15" id="KW-1185">Reference proteome</keyword>
<feature type="domain" description="Peptidase M14" evidence="13">
    <location>
        <begin position="50"/>
        <end position="343"/>
    </location>
</feature>
<evidence type="ECO:0000313" key="14">
    <source>
        <dbReference type="EMBL" id="KFM71636.1"/>
    </source>
</evidence>
<dbReference type="Gene3D" id="2.60.40.1120">
    <property type="entry name" value="Carboxypeptidase-like, regulatory domain"/>
    <property type="match status" value="4"/>
</dbReference>
<dbReference type="Gene3D" id="3.40.630.10">
    <property type="entry name" value="Zn peptidases"/>
    <property type="match status" value="4"/>
</dbReference>
<evidence type="ECO:0000256" key="5">
    <source>
        <dbReference type="ARBA" id="ARBA00022723"/>
    </source>
</evidence>
<feature type="active site" description="Proton donor/acceptor" evidence="9">
    <location>
        <position position="313"/>
    </location>
</feature>
<evidence type="ECO:0000256" key="1">
    <source>
        <dbReference type="ARBA" id="ARBA00001947"/>
    </source>
</evidence>